<sequence>MFQAQMQSTGMPPQYSTSMMGPTHPNGYPQPPQQSPLFPPASGGTNYGMNNRYPTNPPSYQNIQRNISNPQMQSINPINQQQNNCNYGPGTSQPQMMIPENQRMGNWNNGQDLGHQRNPNYPYPPNHMSSQQQPQHSVYPMNPNTQAQMMAQQQAHQQAALQNQINQQNAKMMGGQALKRKISSNHITDRAPKQFIGQMPNQTPVPFHQQTSNNFILQQGGPTINQSHPSPMYHQNTNITGNVPSPSFHNGNIQHNGTTKQPQFNHTPNPSPYSGNFENQNTQQNWHTKKSVTNSDMVKFEIRQNIQAKQAQGIPIVRAPPTPPSQGSVNSNSSPQNVIPMTNTQVPVYPSPSSVGSAENGTSSANVYSSNGQINVNGVEMNRGNIDLISALDFPSPFDSCSTASSSSDLNISLSEGDYFDFKLNNGGFDFDNEETRLLVQRLLS</sequence>
<dbReference type="WBParaSite" id="PTRK_0001124900.1">
    <property type="protein sequence ID" value="PTRK_0001124900.1"/>
    <property type="gene ID" value="PTRK_0001124900"/>
</dbReference>
<feature type="region of interest" description="Disordered" evidence="1">
    <location>
        <begin position="1"/>
        <end position="136"/>
    </location>
</feature>
<feature type="compositionally biased region" description="Polar residues" evidence="1">
    <location>
        <begin position="325"/>
        <end position="336"/>
    </location>
</feature>
<proteinExistence type="predicted"/>
<accession>A0A0N4ZRW6</accession>
<feature type="compositionally biased region" description="Polar residues" evidence="1">
    <location>
        <begin position="85"/>
        <end position="95"/>
    </location>
</feature>
<feature type="compositionally biased region" description="Polar residues" evidence="1">
    <location>
        <begin position="43"/>
        <end position="68"/>
    </location>
</feature>
<feature type="compositionally biased region" description="Polar residues" evidence="1">
    <location>
        <begin position="1"/>
        <end position="20"/>
    </location>
</feature>
<feature type="region of interest" description="Disordered" evidence="1">
    <location>
        <begin position="233"/>
        <end position="285"/>
    </location>
</feature>
<feature type="compositionally biased region" description="Low complexity" evidence="1">
    <location>
        <begin position="69"/>
        <end position="84"/>
    </location>
</feature>
<reference evidence="3" key="1">
    <citation type="submission" date="2017-02" db="UniProtKB">
        <authorList>
            <consortium name="WormBaseParasite"/>
        </authorList>
    </citation>
    <scope>IDENTIFICATION</scope>
</reference>
<evidence type="ECO:0000313" key="3">
    <source>
        <dbReference type="WBParaSite" id="PTRK_0001124900.1"/>
    </source>
</evidence>
<organism evidence="2 3">
    <name type="scientific">Parastrongyloides trichosuri</name>
    <name type="common">Possum-specific nematode worm</name>
    <dbReference type="NCBI Taxonomy" id="131310"/>
    <lineage>
        <taxon>Eukaryota</taxon>
        <taxon>Metazoa</taxon>
        <taxon>Ecdysozoa</taxon>
        <taxon>Nematoda</taxon>
        <taxon>Chromadorea</taxon>
        <taxon>Rhabditida</taxon>
        <taxon>Tylenchina</taxon>
        <taxon>Panagrolaimomorpha</taxon>
        <taxon>Strongyloidoidea</taxon>
        <taxon>Strongyloididae</taxon>
        <taxon>Parastrongyloides</taxon>
    </lineage>
</organism>
<evidence type="ECO:0000313" key="2">
    <source>
        <dbReference type="Proteomes" id="UP000038045"/>
    </source>
</evidence>
<keyword evidence="2" id="KW-1185">Reference proteome</keyword>
<dbReference type="AlphaFoldDB" id="A0A0N4ZRW6"/>
<dbReference type="Proteomes" id="UP000038045">
    <property type="component" value="Unplaced"/>
</dbReference>
<feature type="region of interest" description="Disordered" evidence="1">
    <location>
        <begin position="311"/>
        <end position="336"/>
    </location>
</feature>
<evidence type="ECO:0000256" key="1">
    <source>
        <dbReference type="SAM" id="MobiDB-lite"/>
    </source>
</evidence>
<feature type="compositionally biased region" description="Pro residues" evidence="1">
    <location>
        <begin position="28"/>
        <end position="39"/>
    </location>
</feature>
<feature type="compositionally biased region" description="Polar residues" evidence="1">
    <location>
        <begin position="127"/>
        <end position="136"/>
    </location>
</feature>
<name>A0A0N4ZRW6_PARTI</name>
<protein>
    <submittedName>
        <fullName evidence="3">MamL-1 domain-containing protein</fullName>
    </submittedName>
</protein>